<reference evidence="12 13" key="1">
    <citation type="submission" date="2025-08" db="UniProtKB">
        <authorList>
            <consortium name="RefSeq"/>
        </authorList>
    </citation>
    <scope>IDENTIFICATION</scope>
</reference>
<evidence type="ECO:0000259" key="10">
    <source>
        <dbReference type="PROSITE" id="PS50157"/>
    </source>
</evidence>
<dbReference type="PANTHER" id="PTHR24377">
    <property type="entry name" value="IP01015P-RELATED"/>
    <property type="match status" value="1"/>
</dbReference>
<dbReference type="RefSeq" id="XP_029644964.1">
    <property type="nucleotide sequence ID" value="XM_029789104.2"/>
</dbReference>
<comment type="subcellular location">
    <subcellularLocation>
        <location evidence="1">Nucleus</location>
    </subcellularLocation>
</comment>
<feature type="domain" description="C2H2-type" evidence="10">
    <location>
        <begin position="142"/>
        <end position="169"/>
    </location>
</feature>
<keyword evidence="6" id="KW-0862">Zinc</keyword>
<protein>
    <submittedName>
        <fullName evidence="12 13">Zinc finger protein 2 homolog</fullName>
    </submittedName>
</protein>
<dbReference type="RefSeq" id="XP_036364992.1">
    <property type="nucleotide sequence ID" value="XM_036509099.1"/>
</dbReference>
<dbReference type="InterPro" id="IPR036236">
    <property type="entry name" value="Znf_C2H2_sf"/>
</dbReference>
<dbReference type="FunFam" id="3.30.160.60:FF:000475">
    <property type="entry name" value="zinc finger protein 32 isoform X1"/>
    <property type="match status" value="1"/>
</dbReference>
<dbReference type="FunFam" id="3.30.160.60:FF:000145">
    <property type="entry name" value="Zinc finger protein 574"/>
    <property type="match status" value="1"/>
</dbReference>
<organism evidence="11 12">
    <name type="scientific">Octopus sinensis</name>
    <name type="common">East Asian common octopus</name>
    <dbReference type="NCBI Taxonomy" id="2607531"/>
    <lineage>
        <taxon>Eukaryota</taxon>
        <taxon>Metazoa</taxon>
        <taxon>Spiralia</taxon>
        <taxon>Lophotrochozoa</taxon>
        <taxon>Mollusca</taxon>
        <taxon>Cephalopoda</taxon>
        <taxon>Coleoidea</taxon>
        <taxon>Octopodiformes</taxon>
        <taxon>Octopoda</taxon>
        <taxon>Incirrata</taxon>
        <taxon>Octopodidae</taxon>
        <taxon>Octopus</taxon>
    </lineage>
</organism>
<evidence type="ECO:0000313" key="11">
    <source>
        <dbReference type="Proteomes" id="UP000515154"/>
    </source>
</evidence>
<keyword evidence="7" id="KW-0539">Nucleus</keyword>
<dbReference type="FunFam" id="3.30.160.60:FF:000774">
    <property type="entry name" value="Zinc finger protein"/>
    <property type="match status" value="1"/>
</dbReference>
<feature type="compositionally biased region" description="Polar residues" evidence="9">
    <location>
        <begin position="473"/>
        <end position="484"/>
    </location>
</feature>
<dbReference type="KEGG" id="osn:115219052"/>
<feature type="domain" description="C2H2-type" evidence="10">
    <location>
        <begin position="197"/>
        <end position="224"/>
    </location>
</feature>
<evidence type="ECO:0000313" key="13">
    <source>
        <dbReference type="RefSeq" id="XP_036364992.1"/>
    </source>
</evidence>
<feature type="compositionally biased region" description="Polar residues" evidence="9">
    <location>
        <begin position="661"/>
        <end position="670"/>
    </location>
</feature>
<dbReference type="FunFam" id="3.30.160.60:FF:002343">
    <property type="entry name" value="Zinc finger protein 33A"/>
    <property type="match status" value="6"/>
</dbReference>
<keyword evidence="5 8" id="KW-0863">Zinc-finger</keyword>
<keyword evidence="11" id="KW-1185">Reference proteome</keyword>
<dbReference type="InterPro" id="IPR050826">
    <property type="entry name" value="Krueppel_C2H2_ZnFinger"/>
</dbReference>
<feature type="domain" description="C2H2-type" evidence="10">
    <location>
        <begin position="224"/>
        <end position="251"/>
    </location>
</feature>
<evidence type="ECO:0000256" key="7">
    <source>
        <dbReference type="ARBA" id="ARBA00023242"/>
    </source>
</evidence>
<evidence type="ECO:0000256" key="6">
    <source>
        <dbReference type="ARBA" id="ARBA00022833"/>
    </source>
</evidence>
<feature type="domain" description="C2H2-type" evidence="10">
    <location>
        <begin position="280"/>
        <end position="307"/>
    </location>
</feature>
<evidence type="ECO:0000256" key="9">
    <source>
        <dbReference type="SAM" id="MobiDB-lite"/>
    </source>
</evidence>
<dbReference type="Gene3D" id="3.30.160.60">
    <property type="entry name" value="Classic Zinc Finger"/>
    <property type="match status" value="12"/>
</dbReference>
<evidence type="ECO:0000256" key="2">
    <source>
        <dbReference type="ARBA" id="ARBA00006991"/>
    </source>
</evidence>
<feature type="domain" description="C2H2-type" evidence="10">
    <location>
        <begin position="170"/>
        <end position="197"/>
    </location>
</feature>
<keyword evidence="3" id="KW-0479">Metal-binding</keyword>
<evidence type="ECO:0000256" key="8">
    <source>
        <dbReference type="PROSITE-ProRule" id="PRU00042"/>
    </source>
</evidence>
<feature type="region of interest" description="Disordered" evidence="9">
    <location>
        <begin position="552"/>
        <end position="582"/>
    </location>
</feature>
<comment type="similarity">
    <text evidence="2">Belongs to the krueppel C2H2-type zinc-finger protein family.</text>
</comment>
<evidence type="ECO:0000256" key="1">
    <source>
        <dbReference type="ARBA" id="ARBA00004123"/>
    </source>
</evidence>
<dbReference type="GO" id="GO:0008270">
    <property type="term" value="F:zinc ion binding"/>
    <property type="evidence" value="ECO:0007669"/>
    <property type="project" value="UniProtKB-KW"/>
</dbReference>
<feature type="domain" description="C2H2-type" evidence="10">
    <location>
        <begin position="418"/>
        <end position="445"/>
    </location>
</feature>
<feature type="domain" description="C2H2-type" evidence="10">
    <location>
        <begin position="390"/>
        <end position="417"/>
    </location>
</feature>
<feature type="region of interest" description="Disordered" evidence="9">
    <location>
        <begin position="47"/>
        <end position="80"/>
    </location>
</feature>
<dbReference type="PROSITE" id="PS50157">
    <property type="entry name" value="ZINC_FINGER_C2H2_2"/>
    <property type="match status" value="13"/>
</dbReference>
<name>A0A6P7T2M8_9MOLL</name>
<feature type="region of interest" description="Disordered" evidence="9">
    <location>
        <begin position="661"/>
        <end position="687"/>
    </location>
</feature>
<dbReference type="Pfam" id="PF00096">
    <property type="entry name" value="zf-C2H2"/>
    <property type="match status" value="8"/>
</dbReference>
<dbReference type="GO" id="GO:0005634">
    <property type="term" value="C:nucleus"/>
    <property type="evidence" value="ECO:0007669"/>
    <property type="project" value="UniProtKB-SubCell"/>
</dbReference>
<dbReference type="PROSITE" id="PS00028">
    <property type="entry name" value="ZINC_FINGER_C2H2_1"/>
    <property type="match status" value="12"/>
</dbReference>
<feature type="compositionally biased region" description="Low complexity" evidence="9">
    <location>
        <begin position="560"/>
        <end position="571"/>
    </location>
</feature>
<feature type="domain" description="C2H2-type" evidence="10">
    <location>
        <begin position="252"/>
        <end position="279"/>
    </location>
</feature>
<evidence type="ECO:0000256" key="4">
    <source>
        <dbReference type="ARBA" id="ARBA00022737"/>
    </source>
</evidence>
<feature type="domain" description="C2H2-type" evidence="10">
    <location>
        <begin position="86"/>
        <end position="113"/>
    </location>
</feature>
<evidence type="ECO:0000313" key="14">
    <source>
        <dbReference type="RefSeq" id="XP_036364993.1"/>
    </source>
</evidence>
<accession>A0A6P7T2M8</accession>
<feature type="region of interest" description="Disordered" evidence="9">
    <location>
        <begin position="454"/>
        <end position="495"/>
    </location>
</feature>
<dbReference type="GO" id="GO:0043565">
    <property type="term" value="F:sequence-specific DNA binding"/>
    <property type="evidence" value="ECO:0007669"/>
    <property type="project" value="UniProtKB-ARBA"/>
</dbReference>
<dbReference type="FunFam" id="3.30.160.60:FF:002239">
    <property type="entry name" value="Zinc finger protein 226"/>
    <property type="match status" value="1"/>
</dbReference>
<dbReference type="Pfam" id="PF13465">
    <property type="entry name" value="zf-H2C2_2"/>
    <property type="match status" value="1"/>
</dbReference>
<evidence type="ECO:0000256" key="5">
    <source>
        <dbReference type="ARBA" id="ARBA00022771"/>
    </source>
</evidence>
<evidence type="ECO:0000313" key="15">
    <source>
        <dbReference type="RefSeq" id="XP_036364994.1"/>
    </source>
</evidence>
<keyword evidence="4" id="KW-0677">Repeat</keyword>
<proteinExistence type="inferred from homology"/>
<evidence type="ECO:0000313" key="12">
    <source>
        <dbReference type="RefSeq" id="XP_029644964.1"/>
    </source>
</evidence>
<evidence type="ECO:0000256" key="3">
    <source>
        <dbReference type="ARBA" id="ARBA00022723"/>
    </source>
</evidence>
<dbReference type="SUPFAM" id="SSF57667">
    <property type="entry name" value="beta-beta-alpha zinc fingers"/>
    <property type="match status" value="7"/>
</dbReference>
<dbReference type="RefSeq" id="XP_036364993.1">
    <property type="nucleotide sequence ID" value="XM_036509100.1"/>
</dbReference>
<dbReference type="InterPro" id="IPR013087">
    <property type="entry name" value="Znf_C2H2_type"/>
</dbReference>
<feature type="domain" description="C2H2-type" evidence="10">
    <location>
        <begin position="114"/>
        <end position="141"/>
    </location>
</feature>
<dbReference type="AlphaFoldDB" id="A0A6P7T2M8"/>
<dbReference type="RefSeq" id="XP_036364994.1">
    <property type="nucleotide sequence ID" value="XM_036509101.1"/>
</dbReference>
<feature type="compositionally biased region" description="Polar residues" evidence="9">
    <location>
        <begin position="454"/>
        <end position="463"/>
    </location>
</feature>
<dbReference type="GO" id="GO:0045892">
    <property type="term" value="P:negative regulation of DNA-templated transcription"/>
    <property type="evidence" value="ECO:0007669"/>
    <property type="project" value="UniProtKB-ARBA"/>
</dbReference>
<dbReference type="SMART" id="SM00355">
    <property type="entry name" value="ZnF_C2H2"/>
    <property type="match status" value="13"/>
</dbReference>
<sequence>MYSFQPVFPMGNQHNFYGQPMYPNNYLKCPEKPLLSSEKSYNTLDHCRNNDSSLMSPPPSFDRNVSEPQTHDSYAQKHPLQPPKDFQCSFCKKGFSNQFFLKNHELTHTGLKPFECSYCGKAFTQKINLKNHLRTHTGEKPFQCTVCNKSFSQRGNLKLHLRTHTGEKPFACDVCGKAFSQKINLNDHKRLHTGELYYCQFCKKPFCNQFFLKIHERIHTGELYKCTFCTKSFTLQINLKNHLRTHTGEKPFQCNVCSKAFSQRGNLKLHLRTHTGEKPFSCEVCGKAFSQKINLNDHKRLHTGDLFYCQYCKKPFCNQFFLKIHERIHTGELYKCEICNKEFTQKINLKNHHRTHTGEKPFQCNLCDKSFSQRGNLKLHLRTHAGEKPYCCDVCPKVFSQAGNLKTHLRTHTGEKPFKCDTCGKSFSQKANLNNHKRTRTGCELFTKNPQNYQSRAQSTPLASPNAVPPVINSETPTSNSRLPNQRHDKSSSFNTCTRGLNQKCSCPNCELFLKNPPLPQPPPVMLSGGGESSAESLDQKDHSLFPSYHSELHRDKQPQQESLPSLSPPLQKVPMKVNPTSSPHPTPMFFPHHRDSQIPSSRLQTPSIPVSHTSTPAYLHEMPQSWESNYLWSRGYPMPPLLGSSWPSVPSGYSCGVKQSKQTPWNNIQGIHAPSKSNPDIYGMEK</sequence>
<gene>
    <name evidence="12 13 14 15" type="primary">LOC115219052</name>
</gene>
<feature type="domain" description="C2H2-type" evidence="10">
    <location>
        <begin position="362"/>
        <end position="389"/>
    </location>
</feature>
<feature type="domain" description="C2H2-type" evidence="10">
    <location>
        <begin position="334"/>
        <end position="361"/>
    </location>
</feature>
<dbReference type="Proteomes" id="UP000515154">
    <property type="component" value="Linkage group LG14"/>
</dbReference>
<feature type="domain" description="C2H2-type" evidence="10">
    <location>
        <begin position="307"/>
        <end position="334"/>
    </location>
</feature>